<dbReference type="RefSeq" id="WP_090497594.1">
    <property type="nucleotide sequence ID" value="NZ_FNCH01000003.1"/>
</dbReference>
<dbReference type="Pfam" id="PF02342">
    <property type="entry name" value="TerD"/>
    <property type="match status" value="1"/>
</dbReference>
<gene>
    <name evidence="3" type="ORF">SAMN05421827_103114</name>
</gene>
<dbReference type="GO" id="GO:0046690">
    <property type="term" value="P:response to tellurium ion"/>
    <property type="evidence" value="ECO:0007669"/>
    <property type="project" value="UniProtKB-KW"/>
</dbReference>
<sequence>MAIQIEKRKPVSLIGEEPGLNQLIAGLGWDTAIVNGHPVDLDLSVFMLGENGKLLADEYFVFYNNNTSPDGSTHYPGDSRGGEGDGDDEVIHIDLSKIDPKVEFLYFAVTIDQSEERGHHFGYVQNSYINIRNRADQSVLCQYQLREEFTNEDSIMIASISRNGGAWNVEALGQAFSGGLNTLIELYQS</sequence>
<accession>A0A1G7R7N9</accession>
<reference evidence="4" key="1">
    <citation type="submission" date="2016-10" db="EMBL/GenBank/DDBJ databases">
        <authorList>
            <person name="Varghese N."/>
            <person name="Submissions S."/>
        </authorList>
    </citation>
    <scope>NUCLEOTIDE SEQUENCE [LARGE SCALE GENOMIC DNA]</scope>
    <source>
        <strain evidence="4">DSM 17933</strain>
    </source>
</reference>
<evidence type="ECO:0000256" key="1">
    <source>
        <dbReference type="ARBA" id="ARBA00022686"/>
    </source>
</evidence>
<dbReference type="AlphaFoldDB" id="A0A1G7R7N9"/>
<feature type="domain" description="TerD" evidence="2">
    <location>
        <begin position="1"/>
        <end position="187"/>
    </location>
</feature>
<evidence type="ECO:0000259" key="2">
    <source>
        <dbReference type="Pfam" id="PF02342"/>
    </source>
</evidence>
<organism evidence="3 4">
    <name type="scientific">Pedobacter terrae</name>
    <dbReference type="NCBI Taxonomy" id="405671"/>
    <lineage>
        <taxon>Bacteria</taxon>
        <taxon>Pseudomonadati</taxon>
        <taxon>Bacteroidota</taxon>
        <taxon>Sphingobacteriia</taxon>
        <taxon>Sphingobacteriales</taxon>
        <taxon>Sphingobacteriaceae</taxon>
        <taxon>Pedobacter</taxon>
    </lineage>
</organism>
<dbReference type="CDD" id="cd06974">
    <property type="entry name" value="TerD_like"/>
    <property type="match status" value="1"/>
</dbReference>
<name>A0A1G7R7N9_9SPHI</name>
<keyword evidence="1" id="KW-0778">Tellurium resistance</keyword>
<keyword evidence="4" id="KW-1185">Reference proteome</keyword>
<dbReference type="PANTHER" id="PTHR32097">
    <property type="entry name" value="CAMP-BINDING PROTEIN 1-RELATED"/>
    <property type="match status" value="1"/>
</dbReference>
<dbReference type="Gene3D" id="2.60.60.30">
    <property type="entry name" value="sav2460 like domains"/>
    <property type="match status" value="1"/>
</dbReference>
<dbReference type="EMBL" id="FNCH01000003">
    <property type="protein sequence ID" value="SDG06737.1"/>
    <property type="molecule type" value="Genomic_DNA"/>
</dbReference>
<evidence type="ECO:0000313" key="4">
    <source>
        <dbReference type="Proteomes" id="UP000199643"/>
    </source>
</evidence>
<dbReference type="InterPro" id="IPR003325">
    <property type="entry name" value="TerD"/>
</dbReference>
<dbReference type="STRING" id="405671.SAMN05421827_103114"/>
<protein>
    <submittedName>
        <fullName evidence="3">Tellurium resistance protein TerD</fullName>
    </submittedName>
</protein>
<dbReference type="PANTHER" id="PTHR32097:SF17">
    <property type="entry name" value="CAMP-BINDING PROTEIN 1-RELATED"/>
    <property type="match status" value="1"/>
</dbReference>
<dbReference type="Proteomes" id="UP000199643">
    <property type="component" value="Unassembled WGS sequence"/>
</dbReference>
<dbReference type="InterPro" id="IPR051324">
    <property type="entry name" value="Stress/Tellurium_Resist"/>
</dbReference>
<dbReference type="OrthoDB" id="4123258at2"/>
<proteinExistence type="predicted"/>
<evidence type="ECO:0000313" key="3">
    <source>
        <dbReference type="EMBL" id="SDG06737.1"/>
    </source>
</evidence>